<keyword evidence="1" id="KW-1133">Transmembrane helix</keyword>
<evidence type="ECO:0000313" key="3">
    <source>
        <dbReference type="Proteomes" id="UP000494216"/>
    </source>
</evidence>
<keyword evidence="1" id="KW-0472">Membrane</keyword>
<dbReference type="Proteomes" id="UP000494216">
    <property type="component" value="Unassembled WGS sequence"/>
</dbReference>
<sequence>MIDLLLIVIIVVAVTGIAVFIVIILLARLLRDQLKLKHDYRLLATIVNGNNNDIAGLCSAALTVDSRITINEKQIKALWTKTADDKKTEQYEHPYNRVLQKIRSGAGVHELMQDAGLSHDEAALLIRLHGSEAKP</sequence>
<dbReference type="Pfam" id="PF10975">
    <property type="entry name" value="DUF2802"/>
    <property type="match status" value="1"/>
</dbReference>
<reference evidence="2 3" key="1">
    <citation type="submission" date="2020-02" db="EMBL/GenBank/DDBJ databases">
        <authorList>
            <person name="Hogendoorn C."/>
        </authorList>
    </citation>
    <scope>NUCLEOTIDE SEQUENCE [LARGE SCALE GENOMIC DNA]</scope>
    <source>
        <strain evidence="2">METHB21</strain>
    </source>
</reference>
<comment type="caution">
    <text evidence="2">The sequence shown here is derived from an EMBL/GenBank/DDBJ whole genome shotgun (WGS) entry which is preliminary data.</text>
</comment>
<keyword evidence="3" id="KW-1185">Reference proteome</keyword>
<evidence type="ECO:0008006" key="4">
    <source>
        <dbReference type="Google" id="ProtNLM"/>
    </source>
</evidence>
<dbReference type="InterPro" id="IPR021244">
    <property type="entry name" value="DUF2802"/>
</dbReference>
<protein>
    <recommendedName>
        <fullName evidence="4">DUF2802 domain-containing protein</fullName>
    </recommendedName>
</protein>
<evidence type="ECO:0000313" key="2">
    <source>
        <dbReference type="EMBL" id="CAA9890977.1"/>
    </source>
</evidence>
<organism evidence="2 3">
    <name type="scientific">Candidatus Methylobacter favarea</name>
    <dbReference type="NCBI Taxonomy" id="2707345"/>
    <lineage>
        <taxon>Bacteria</taxon>
        <taxon>Pseudomonadati</taxon>
        <taxon>Pseudomonadota</taxon>
        <taxon>Gammaproteobacteria</taxon>
        <taxon>Methylococcales</taxon>
        <taxon>Methylococcaceae</taxon>
        <taxon>Methylobacter</taxon>
    </lineage>
</organism>
<dbReference type="AlphaFoldDB" id="A0A8S0XGF3"/>
<keyword evidence="1" id="KW-0812">Transmembrane</keyword>
<name>A0A8S0XGF3_9GAMM</name>
<dbReference type="EMBL" id="CADCXN010000060">
    <property type="protein sequence ID" value="CAA9890977.1"/>
    <property type="molecule type" value="Genomic_DNA"/>
</dbReference>
<feature type="transmembrane region" description="Helical" evidence="1">
    <location>
        <begin position="6"/>
        <end position="27"/>
    </location>
</feature>
<dbReference type="RefSeq" id="WP_174625880.1">
    <property type="nucleotide sequence ID" value="NZ_CADCXN010000060.1"/>
</dbReference>
<proteinExistence type="predicted"/>
<accession>A0A8S0XGF3</accession>
<evidence type="ECO:0000256" key="1">
    <source>
        <dbReference type="SAM" id="Phobius"/>
    </source>
</evidence>
<gene>
    <name evidence="2" type="ORF">METHB2_310008</name>
</gene>